<sequence length="340" mass="37322">MNLMNETPSPPSSEVIEVSLSDIFGFFKRNWLILFFAGLLSGAAGYGISHLIAPQFEATAKILPEFGSGTGAGGLSDLASLAGFSLGKSSSDALRPDLYPSILSSKTFLMQVLSTPFPLQNGEKIVLASYLDEEAQPLSPQQLAQGDTLITLSKEQERVMKDVAARITASMDKMSGVISIRAEMPDPTLAAACATYTLSYLKTFVGEYRGGKKAEKVAFLRTQVNEAKGKYQRTEVALNAYRDRNRSAFTNMAQVEEQRLQNDYLQAQTLYGELTRQLEAARLQALEEAPVLKVLEPPMIPNWKSKPKRSLYALGFAILGGFLVLIVLLFVKEKIHHKFG</sequence>
<organism evidence="3 4">
    <name type="scientific">Arundinibacter roseus</name>
    <dbReference type="NCBI Taxonomy" id="2070510"/>
    <lineage>
        <taxon>Bacteria</taxon>
        <taxon>Pseudomonadati</taxon>
        <taxon>Bacteroidota</taxon>
        <taxon>Cytophagia</taxon>
        <taxon>Cytophagales</taxon>
        <taxon>Spirosomataceae</taxon>
        <taxon>Arundinibacter</taxon>
    </lineage>
</organism>
<protein>
    <submittedName>
        <fullName evidence="3">Lipopolysaccharide biosynthesis protein</fullName>
    </submittedName>
</protein>
<dbReference type="GO" id="GO:0005886">
    <property type="term" value="C:plasma membrane"/>
    <property type="evidence" value="ECO:0007669"/>
    <property type="project" value="TreeGrafter"/>
</dbReference>
<dbReference type="InterPro" id="IPR050445">
    <property type="entry name" value="Bact_polysacc_biosynth/exp"/>
</dbReference>
<feature type="coiled-coil region" evidence="1">
    <location>
        <begin position="224"/>
        <end position="258"/>
    </location>
</feature>
<comment type="caution">
    <text evidence="3">The sequence shown here is derived from an EMBL/GenBank/DDBJ whole genome shotgun (WGS) entry which is preliminary data.</text>
</comment>
<dbReference type="PANTHER" id="PTHR32309:SF13">
    <property type="entry name" value="FERRIC ENTEROBACTIN TRANSPORT PROTEIN FEPE"/>
    <property type="match status" value="1"/>
</dbReference>
<evidence type="ECO:0000256" key="1">
    <source>
        <dbReference type="SAM" id="Coils"/>
    </source>
</evidence>
<dbReference type="Proteomes" id="UP000295706">
    <property type="component" value="Unassembled WGS sequence"/>
</dbReference>
<dbReference type="AlphaFoldDB" id="A0A4R4KMS9"/>
<keyword evidence="1" id="KW-0175">Coiled coil</keyword>
<keyword evidence="2" id="KW-0472">Membrane</keyword>
<proteinExistence type="predicted"/>
<evidence type="ECO:0000313" key="4">
    <source>
        <dbReference type="Proteomes" id="UP000295706"/>
    </source>
</evidence>
<keyword evidence="4" id="KW-1185">Reference proteome</keyword>
<evidence type="ECO:0000313" key="3">
    <source>
        <dbReference type="EMBL" id="TDB67831.1"/>
    </source>
</evidence>
<feature type="transmembrane region" description="Helical" evidence="2">
    <location>
        <begin position="31"/>
        <end position="53"/>
    </location>
</feature>
<dbReference type="EMBL" id="SMJU01000002">
    <property type="protein sequence ID" value="TDB67831.1"/>
    <property type="molecule type" value="Genomic_DNA"/>
</dbReference>
<keyword evidence="2" id="KW-0812">Transmembrane</keyword>
<feature type="transmembrane region" description="Helical" evidence="2">
    <location>
        <begin position="311"/>
        <end position="331"/>
    </location>
</feature>
<keyword evidence="2" id="KW-1133">Transmembrane helix</keyword>
<name>A0A4R4KMS9_9BACT</name>
<dbReference type="PANTHER" id="PTHR32309">
    <property type="entry name" value="TYROSINE-PROTEIN KINASE"/>
    <property type="match status" value="1"/>
</dbReference>
<accession>A0A4R4KMS9</accession>
<gene>
    <name evidence="3" type="ORF">EZE20_02595</name>
</gene>
<dbReference type="GO" id="GO:0004713">
    <property type="term" value="F:protein tyrosine kinase activity"/>
    <property type="evidence" value="ECO:0007669"/>
    <property type="project" value="TreeGrafter"/>
</dbReference>
<evidence type="ECO:0000256" key="2">
    <source>
        <dbReference type="SAM" id="Phobius"/>
    </source>
</evidence>
<reference evidence="3 4" key="1">
    <citation type="submission" date="2019-02" db="EMBL/GenBank/DDBJ databases">
        <title>Arundinibacter roseus gen. nov., sp. nov., a new member of the family Cytophagaceae.</title>
        <authorList>
            <person name="Szuroczki S."/>
            <person name="Khayer B."/>
            <person name="Sproer C."/>
            <person name="Toumi M."/>
            <person name="Szabo A."/>
            <person name="Felfoldi T."/>
            <person name="Schumann P."/>
            <person name="Toth E."/>
        </authorList>
    </citation>
    <scope>NUCLEOTIDE SEQUENCE [LARGE SCALE GENOMIC DNA]</scope>
    <source>
        <strain evidence="3 4">DMA-k-7a</strain>
    </source>
</reference>
<dbReference type="OrthoDB" id="1522571at2"/>